<comment type="caution">
    <text evidence="6">The sequence shown here is derived from an EMBL/GenBank/DDBJ whole genome shotgun (WGS) entry which is preliminary data.</text>
</comment>
<keyword evidence="4 5" id="KW-0472">Membrane</keyword>
<dbReference type="EMBL" id="AUZZ01007627">
    <property type="protein sequence ID" value="EQD41588.1"/>
    <property type="molecule type" value="Genomic_DNA"/>
</dbReference>
<keyword evidence="2 5" id="KW-0812">Transmembrane</keyword>
<evidence type="ECO:0000313" key="6">
    <source>
        <dbReference type="EMBL" id="EQD41588.1"/>
    </source>
</evidence>
<proteinExistence type="predicted"/>
<dbReference type="EMBL" id="AUZY01004984">
    <property type="protein sequence ID" value="EQD60429.1"/>
    <property type="molecule type" value="Genomic_DNA"/>
</dbReference>
<dbReference type="PANTHER" id="PTHR31851">
    <property type="entry name" value="FE(2+)/MN(2+) TRANSPORTER PCL1"/>
    <property type="match status" value="1"/>
</dbReference>
<feature type="transmembrane region" description="Helical" evidence="5">
    <location>
        <begin position="47"/>
        <end position="71"/>
    </location>
</feature>
<evidence type="ECO:0000256" key="5">
    <source>
        <dbReference type="SAM" id="Phobius"/>
    </source>
</evidence>
<reference evidence="6" key="1">
    <citation type="submission" date="2013-08" db="EMBL/GenBank/DDBJ databases">
        <authorList>
            <person name="Mendez C."/>
            <person name="Richter M."/>
            <person name="Ferrer M."/>
            <person name="Sanchez J."/>
        </authorList>
    </citation>
    <scope>NUCLEOTIDE SEQUENCE</scope>
</reference>
<sequence length="232" mass="24556">MAVAQHREKHFNASDRVRDLVIGMADGLTVPFALAAGLTGAVAANRLIVTAGVAEIAAGAIAMGLGGYLAARGDAEHYASERQREQREVRDLAEHEEGEVVEIFERYGLTRADCQPILSAFHRDHDAWVDFMMRYELGLEQPRPGRALQSALTIGGAYVVGGLVPLLPYMLMTSVERALAVSVVATLGALAVFGALKGRYIGTGALRGALQTVVVGGLASTAAFLVARWIGA</sequence>
<evidence type="ECO:0000256" key="2">
    <source>
        <dbReference type="ARBA" id="ARBA00022692"/>
    </source>
</evidence>
<protein>
    <submittedName>
        <fullName evidence="6">Membrane protein containing DUF125, transmembrane</fullName>
    </submittedName>
</protein>
<dbReference type="GO" id="GO:0005384">
    <property type="term" value="F:manganese ion transmembrane transporter activity"/>
    <property type="evidence" value="ECO:0007669"/>
    <property type="project" value="InterPro"/>
</dbReference>
<reference evidence="6" key="2">
    <citation type="journal article" date="2014" name="ISME J.">
        <title>Microbial stratification in low pH oxic and suboxic macroscopic growths along an acid mine drainage.</title>
        <authorList>
            <person name="Mendez-Garcia C."/>
            <person name="Mesa V."/>
            <person name="Sprenger R.R."/>
            <person name="Richter M."/>
            <person name="Diez M.S."/>
            <person name="Solano J."/>
            <person name="Bargiela R."/>
            <person name="Golyshina O.V."/>
            <person name="Manteca A."/>
            <person name="Ramos J.L."/>
            <person name="Gallego J.R."/>
            <person name="Llorente I."/>
            <person name="Martins Dos Santos V.A."/>
            <person name="Jensen O.N."/>
            <person name="Pelaez A.I."/>
            <person name="Sanchez J."/>
            <person name="Ferrer M."/>
        </authorList>
    </citation>
    <scope>NUCLEOTIDE SEQUENCE</scope>
</reference>
<feature type="transmembrane region" description="Helical" evidence="5">
    <location>
        <begin position="20"/>
        <end position="41"/>
    </location>
</feature>
<dbReference type="AlphaFoldDB" id="T0Z9A0"/>
<evidence type="ECO:0000313" key="7">
    <source>
        <dbReference type="EMBL" id="EQD60429.1"/>
    </source>
</evidence>
<evidence type="ECO:0000256" key="4">
    <source>
        <dbReference type="ARBA" id="ARBA00023136"/>
    </source>
</evidence>
<feature type="transmembrane region" description="Helical" evidence="5">
    <location>
        <begin position="178"/>
        <end position="196"/>
    </location>
</feature>
<evidence type="ECO:0000256" key="3">
    <source>
        <dbReference type="ARBA" id="ARBA00022989"/>
    </source>
</evidence>
<keyword evidence="3 5" id="KW-1133">Transmembrane helix</keyword>
<accession>T0Z9A0</accession>
<dbReference type="Pfam" id="PF01988">
    <property type="entry name" value="VIT1"/>
    <property type="match status" value="1"/>
</dbReference>
<organism evidence="6">
    <name type="scientific">mine drainage metagenome</name>
    <dbReference type="NCBI Taxonomy" id="410659"/>
    <lineage>
        <taxon>unclassified sequences</taxon>
        <taxon>metagenomes</taxon>
        <taxon>ecological metagenomes</taxon>
    </lineage>
</organism>
<feature type="transmembrane region" description="Helical" evidence="5">
    <location>
        <begin position="208"/>
        <end position="230"/>
    </location>
</feature>
<feature type="transmembrane region" description="Helical" evidence="5">
    <location>
        <begin position="151"/>
        <end position="172"/>
    </location>
</feature>
<comment type="subcellular location">
    <subcellularLocation>
        <location evidence="1">Endomembrane system</location>
        <topology evidence="1">Multi-pass membrane protein</topology>
    </subcellularLocation>
</comment>
<dbReference type="GO" id="GO:0030026">
    <property type="term" value="P:intracellular manganese ion homeostasis"/>
    <property type="evidence" value="ECO:0007669"/>
    <property type="project" value="InterPro"/>
</dbReference>
<evidence type="ECO:0000256" key="1">
    <source>
        <dbReference type="ARBA" id="ARBA00004127"/>
    </source>
</evidence>
<dbReference type="GO" id="GO:0012505">
    <property type="term" value="C:endomembrane system"/>
    <property type="evidence" value="ECO:0007669"/>
    <property type="project" value="UniProtKB-SubCell"/>
</dbReference>
<gene>
    <name evidence="7" type="ORF">B1B_07793</name>
    <name evidence="6" type="ORF">B2A_10594</name>
</gene>
<name>T0Z9A0_9ZZZZ</name>
<dbReference type="InterPro" id="IPR008217">
    <property type="entry name" value="Ccc1_fam"/>
</dbReference>